<accession>A0ACC2NKD7</accession>
<organism evidence="1 2">
    <name type="scientific">Eretmocerus hayati</name>
    <dbReference type="NCBI Taxonomy" id="131215"/>
    <lineage>
        <taxon>Eukaryota</taxon>
        <taxon>Metazoa</taxon>
        <taxon>Ecdysozoa</taxon>
        <taxon>Arthropoda</taxon>
        <taxon>Hexapoda</taxon>
        <taxon>Insecta</taxon>
        <taxon>Pterygota</taxon>
        <taxon>Neoptera</taxon>
        <taxon>Endopterygota</taxon>
        <taxon>Hymenoptera</taxon>
        <taxon>Apocrita</taxon>
        <taxon>Proctotrupomorpha</taxon>
        <taxon>Chalcidoidea</taxon>
        <taxon>Aphelinidae</taxon>
        <taxon>Aphelininae</taxon>
        <taxon>Eretmocerus</taxon>
    </lineage>
</organism>
<sequence length="105" mass="11667">MGFIGARRSNTDKIEFETTRAAEVTDWGLGIDPAGTYGHPNGGKYTFLFWLIGDISGSMWRGLRSGGKPRWRALLGSGSNVPSETFFRFWQKQVDGTDTSLAKLY</sequence>
<dbReference type="EMBL" id="CM056743">
    <property type="protein sequence ID" value="KAJ8671353.1"/>
    <property type="molecule type" value="Genomic_DNA"/>
</dbReference>
<dbReference type="Proteomes" id="UP001239111">
    <property type="component" value="Chromosome 3"/>
</dbReference>
<evidence type="ECO:0000313" key="1">
    <source>
        <dbReference type="EMBL" id="KAJ8671353.1"/>
    </source>
</evidence>
<evidence type="ECO:0000313" key="2">
    <source>
        <dbReference type="Proteomes" id="UP001239111"/>
    </source>
</evidence>
<keyword evidence="2" id="KW-1185">Reference proteome</keyword>
<gene>
    <name evidence="1" type="ORF">QAD02_002612</name>
</gene>
<protein>
    <submittedName>
        <fullName evidence="1">Uncharacterized protein</fullName>
    </submittedName>
</protein>
<reference evidence="1" key="1">
    <citation type="submission" date="2023-04" db="EMBL/GenBank/DDBJ databases">
        <title>A chromosome-level genome assembly of the parasitoid wasp Eretmocerus hayati.</title>
        <authorList>
            <person name="Zhong Y."/>
            <person name="Liu S."/>
            <person name="Liu Y."/>
        </authorList>
    </citation>
    <scope>NUCLEOTIDE SEQUENCE</scope>
    <source>
        <strain evidence="1">ZJU_SS_LIU_2023</strain>
    </source>
</reference>
<name>A0ACC2NKD7_9HYME</name>
<proteinExistence type="predicted"/>
<comment type="caution">
    <text evidence="1">The sequence shown here is derived from an EMBL/GenBank/DDBJ whole genome shotgun (WGS) entry which is preliminary data.</text>
</comment>